<proteinExistence type="predicted"/>
<keyword evidence="5" id="KW-0805">Transcription regulation</keyword>
<comment type="caution">
    <text evidence="10">The sequence shown here is derived from an EMBL/GenBank/DDBJ whole genome shotgun (WGS) entry which is preliminary data.</text>
</comment>
<dbReference type="PROSITE" id="PS50157">
    <property type="entry name" value="ZINC_FINGER_C2H2_2"/>
    <property type="match status" value="2"/>
</dbReference>
<keyword evidence="6" id="KW-0804">Transcription</keyword>
<dbReference type="SUPFAM" id="SSF57667">
    <property type="entry name" value="beta-beta-alpha zinc fingers"/>
    <property type="match status" value="1"/>
</dbReference>
<evidence type="ECO:0000256" key="3">
    <source>
        <dbReference type="ARBA" id="ARBA00022771"/>
    </source>
</evidence>
<dbReference type="OrthoDB" id="40579at2759"/>
<feature type="domain" description="C2H2-type" evidence="9">
    <location>
        <begin position="84"/>
        <end position="111"/>
    </location>
</feature>
<evidence type="ECO:0000259" key="9">
    <source>
        <dbReference type="PROSITE" id="PS50157"/>
    </source>
</evidence>
<dbReference type="Gene3D" id="3.30.160.60">
    <property type="entry name" value="Classic Zinc Finger"/>
    <property type="match status" value="1"/>
</dbReference>
<keyword evidence="1" id="KW-0479">Metal-binding</keyword>
<dbReference type="GO" id="GO:0005634">
    <property type="term" value="C:nucleus"/>
    <property type="evidence" value="ECO:0007669"/>
    <property type="project" value="TreeGrafter"/>
</dbReference>
<evidence type="ECO:0000256" key="8">
    <source>
        <dbReference type="SAM" id="MobiDB-lite"/>
    </source>
</evidence>
<dbReference type="AlphaFoldDB" id="A0A843VFT7"/>
<reference evidence="10" key="1">
    <citation type="submission" date="2017-07" db="EMBL/GenBank/DDBJ databases">
        <title>Taro Niue Genome Assembly and Annotation.</title>
        <authorList>
            <person name="Atibalentja N."/>
            <person name="Keating K."/>
            <person name="Fields C.J."/>
        </authorList>
    </citation>
    <scope>NUCLEOTIDE SEQUENCE</scope>
    <source>
        <strain evidence="10">Niue_2</strain>
        <tissue evidence="10">Leaf</tissue>
    </source>
</reference>
<name>A0A843VFT7_COLES</name>
<sequence length="229" mass="23698">MAALESLTSTAAGSPFPSPGGDLPFLEPWAKRKRSRRHSPSPSEEEHLALCLIMLARGGGADGRSPPRRHGSPTPAPAASKLLFSCSVCGKAFPSYQALGGHKASHRKPPAAPPTDGADSSATAISLGPAATGSSASLGAGRPHECSLCGKVFPTGQALGGHKRCHYWDAAAHGARGFDLNLPAVPEFGAGAPSFPRNHDVEEEITGLAPKRLRLASLDQTSALFLERT</sequence>
<dbReference type="Pfam" id="PF13912">
    <property type="entry name" value="zf-C2H2_6"/>
    <property type="match status" value="2"/>
</dbReference>
<dbReference type="GO" id="GO:0008270">
    <property type="term" value="F:zinc ion binding"/>
    <property type="evidence" value="ECO:0007669"/>
    <property type="project" value="UniProtKB-KW"/>
</dbReference>
<dbReference type="GO" id="GO:0000976">
    <property type="term" value="F:transcription cis-regulatory region binding"/>
    <property type="evidence" value="ECO:0007669"/>
    <property type="project" value="TreeGrafter"/>
</dbReference>
<protein>
    <recommendedName>
        <fullName evidence="9">C2H2-type domain-containing protein</fullName>
    </recommendedName>
</protein>
<evidence type="ECO:0000256" key="4">
    <source>
        <dbReference type="ARBA" id="ARBA00022833"/>
    </source>
</evidence>
<evidence type="ECO:0000256" key="6">
    <source>
        <dbReference type="ARBA" id="ARBA00023163"/>
    </source>
</evidence>
<dbReference type="SMART" id="SM00355">
    <property type="entry name" value="ZnF_C2H2"/>
    <property type="match status" value="2"/>
</dbReference>
<dbReference type="PANTHER" id="PTHR45988">
    <property type="entry name" value="C2H2 TYPE ZINC FINGER TRANSCRIPTION FACTOR FAMILY-RELATED"/>
    <property type="match status" value="1"/>
</dbReference>
<keyword evidence="3 7" id="KW-0863">Zinc-finger</keyword>
<evidence type="ECO:0000313" key="11">
    <source>
        <dbReference type="Proteomes" id="UP000652761"/>
    </source>
</evidence>
<organism evidence="10 11">
    <name type="scientific">Colocasia esculenta</name>
    <name type="common">Wild taro</name>
    <name type="synonym">Arum esculentum</name>
    <dbReference type="NCBI Taxonomy" id="4460"/>
    <lineage>
        <taxon>Eukaryota</taxon>
        <taxon>Viridiplantae</taxon>
        <taxon>Streptophyta</taxon>
        <taxon>Embryophyta</taxon>
        <taxon>Tracheophyta</taxon>
        <taxon>Spermatophyta</taxon>
        <taxon>Magnoliopsida</taxon>
        <taxon>Liliopsida</taxon>
        <taxon>Araceae</taxon>
        <taxon>Aroideae</taxon>
        <taxon>Colocasieae</taxon>
        <taxon>Colocasia</taxon>
    </lineage>
</organism>
<accession>A0A843VFT7</accession>
<keyword evidence="11" id="KW-1185">Reference proteome</keyword>
<dbReference type="PANTHER" id="PTHR45988:SF1">
    <property type="entry name" value="ZINC FINGER PROTEIN AZF2"/>
    <property type="match status" value="1"/>
</dbReference>
<keyword evidence="2" id="KW-0677">Repeat</keyword>
<evidence type="ECO:0000313" key="10">
    <source>
        <dbReference type="EMBL" id="MQL94815.1"/>
    </source>
</evidence>
<feature type="region of interest" description="Disordered" evidence="8">
    <location>
        <begin position="1"/>
        <end position="46"/>
    </location>
</feature>
<feature type="region of interest" description="Disordered" evidence="8">
    <location>
        <begin position="100"/>
        <end position="137"/>
    </location>
</feature>
<dbReference type="PROSITE" id="PS00028">
    <property type="entry name" value="ZINC_FINGER_C2H2_1"/>
    <property type="match status" value="2"/>
</dbReference>
<evidence type="ECO:0000256" key="7">
    <source>
        <dbReference type="PROSITE-ProRule" id="PRU00042"/>
    </source>
</evidence>
<dbReference type="GO" id="GO:0003700">
    <property type="term" value="F:DNA-binding transcription factor activity"/>
    <property type="evidence" value="ECO:0007669"/>
    <property type="project" value="InterPro"/>
</dbReference>
<feature type="domain" description="C2H2-type" evidence="9">
    <location>
        <begin position="144"/>
        <end position="171"/>
    </location>
</feature>
<dbReference type="InterPro" id="IPR044653">
    <property type="entry name" value="AZF1/2/3-like"/>
</dbReference>
<feature type="compositionally biased region" description="Polar residues" evidence="8">
    <location>
        <begin position="1"/>
        <end position="12"/>
    </location>
</feature>
<evidence type="ECO:0000256" key="5">
    <source>
        <dbReference type="ARBA" id="ARBA00023015"/>
    </source>
</evidence>
<dbReference type="InterPro" id="IPR013087">
    <property type="entry name" value="Znf_C2H2_type"/>
</dbReference>
<keyword evidence="4" id="KW-0862">Zinc</keyword>
<evidence type="ECO:0000256" key="2">
    <source>
        <dbReference type="ARBA" id="ARBA00022737"/>
    </source>
</evidence>
<feature type="compositionally biased region" description="Low complexity" evidence="8">
    <location>
        <begin position="126"/>
        <end position="137"/>
    </location>
</feature>
<evidence type="ECO:0000256" key="1">
    <source>
        <dbReference type="ARBA" id="ARBA00022723"/>
    </source>
</evidence>
<gene>
    <name evidence="10" type="ORF">Taro_027475</name>
</gene>
<dbReference type="Proteomes" id="UP000652761">
    <property type="component" value="Unassembled WGS sequence"/>
</dbReference>
<dbReference type="EMBL" id="NMUH01001719">
    <property type="protein sequence ID" value="MQL94815.1"/>
    <property type="molecule type" value="Genomic_DNA"/>
</dbReference>
<dbReference type="InterPro" id="IPR036236">
    <property type="entry name" value="Znf_C2H2_sf"/>
</dbReference>